<dbReference type="AlphaFoldDB" id="A0A1Y1ZEV3"/>
<reference evidence="2 3" key="1">
    <citation type="submission" date="2016-07" db="EMBL/GenBank/DDBJ databases">
        <title>Pervasive Adenine N6-methylation of Active Genes in Fungi.</title>
        <authorList>
            <consortium name="DOE Joint Genome Institute"/>
            <person name="Mondo S.J."/>
            <person name="Dannebaum R.O."/>
            <person name="Kuo R.C."/>
            <person name="Labutti K."/>
            <person name="Haridas S."/>
            <person name="Kuo A."/>
            <person name="Salamov A."/>
            <person name="Ahrendt S.R."/>
            <person name="Lipzen A."/>
            <person name="Sullivan W."/>
            <person name="Andreopoulos W.B."/>
            <person name="Clum A."/>
            <person name="Lindquist E."/>
            <person name="Daum C."/>
            <person name="Ramamoorthy G.K."/>
            <person name="Gryganskyi A."/>
            <person name="Culley D."/>
            <person name="Magnuson J.K."/>
            <person name="James T.Y."/>
            <person name="O'Malley M.A."/>
            <person name="Stajich J.E."/>
            <person name="Spatafora J.W."/>
            <person name="Visel A."/>
            <person name="Grigoriev I.V."/>
        </authorList>
    </citation>
    <scope>NUCLEOTIDE SEQUENCE [LARGE SCALE GENOMIC DNA]</scope>
    <source>
        <strain evidence="2 3">CBS 115471</strain>
    </source>
</reference>
<evidence type="ECO:0000313" key="2">
    <source>
        <dbReference type="EMBL" id="ORY08788.1"/>
    </source>
</evidence>
<sequence>MDPASVFSIVGAAGSLALNCGKVIHTLYDLAERYKDAEVAILSIIQECRTIELAWSRIERWVATGLDDYEDYEQLGDRLQLSLYHGQLVIAELEKDLFAIQKTPQYSRFRRRTKIVWNGSVLQAHQDRIRGQVCAMMLLLEVIQLPSRSDRADLLSIKEPVFRSVEDSVRSIVPSRISAYSDDASSVRSSGSRDLWYIPFAFENQLFTSDVYKRNFRVPKLRQLQRKAKVERSDNSTHGISATRGNVQAGKSGYGPVLADGDRRSLDHISVTPTETPTERSNVQAGKSGYDPALADGDWRSLDHISVTPTETPTERSNVQAGKSGYYPALADGDLRSLDQVSVTRMEIPTEHRSNGCADSMIDAMQGSLGFSERTLQSEDLRYGGPLLDPLNSDIFAPLDIDITLPAQVSYNEASLPVSIKRKPLSSADAMLWMESANSHTLRSLPTLSTCSSGRNLPSVTCEHSLTGVSRRGEPIDALFRRLRQGDSQAALDCVQQSEFDCLFAPFACNHCQFTSSDLALMLKRILEQDRVFFSTVVQTVALTYGTRVIEKLVDALVRTDNRSMEVDRDSIHAVGMLNAHWTTAIINDTEISRAATDRDEAVSNGMLRHYPTALQLACVTKRTQVVEYLLSIGPPTLAASWTSDPFILATKRRCTSILRLFLELRKAAVTKTIKNHALLMVINEDCCLTEGWVNSDQNDRRACEEDLEIISLLLSNGASPYARDRYGRTALLLARERSDKRSVRIGNILLRNMEAMTIPTQVQTQKKTLYQAFMSDL</sequence>
<dbReference type="Proteomes" id="UP000193144">
    <property type="component" value="Unassembled WGS sequence"/>
</dbReference>
<dbReference type="Gene3D" id="1.25.40.20">
    <property type="entry name" value="Ankyrin repeat-containing domain"/>
    <property type="match status" value="1"/>
</dbReference>
<accession>A0A1Y1ZEV3</accession>
<dbReference type="EMBL" id="MCFA01000095">
    <property type="protein sequence ID" value="ORY08788.1"/>
    <property type="molecule type" value="Genomic_DNA"/>
</dbReference>
<protein>
    <submittedName>
        <fullName evidence="2">Uncharacterized protein</fullName>
    </submittedName>
</protein>
<feature type="compositionally biased region" description="Polar residues" evidence="1">
    <location>
        <begin position="236"/>
        <end position="246"/>
    </location>
</feature>
<feature type="region of interest" description="Disordered" evidence="1">
    <location>
        <begin position="225"/>
        <end position="291"/>
    </location>
</feature>
<dbReference type="OrthoDB" id="341259at2759"/>
<gene>
    <name evidence="2" type="ORF">BCR34DRAFT_388378</name>
</gene>
<organism evidence="2 3">
    <name type="scientific">Clohesyomyces aquaticus</name>
    <dbReference type="NCBI Taxonomy" id="1231657"/>
    <lineage>
        <taxon>Eukaryota</taxon>
        <taxon>Fungi</taxon>
        <taxon>Dikarya</taxon>
        <taxon>Ascomycota</taxon>
        <taxon>Pezizomycotina</taxon>
        <taxon>Dothideomycetes</taxon>
        <taxon>Pleosporomycetidae</taxon>
        <taxon>Pleosporales</taxon>
        <taxon>Lindgomycetaceae</taxon>
        <taxon>Clohesyomyces</taxon>
    </lineage>
</organism>
<keyword evidence="3" id="KW-1185">Reference proteome</keyword>
<dbReference type="SUPFAM" id="SSF48403">
    <property type="entry name" value="Ankyrin repeat"/>
    <property type="match status" value="1"/>
</dbReference>
<evidence type="ECO:0000256" key="1">
    <source>
        <dbReference type="SAM" id="MobiDB-lite"/>
    </source>
</evidence>
<dbReference type="InterPro" id="IPR036770">
    <property type="entry name" value="Ankyrin_rpt-contain_sf"/>
</dbReference>
<feature type="compositionally biased region" description="Polar residues" evidence="1">
    <location>
        <begin position="271"/>
        <end position="285"/>
    </location>
</feature>
<comment type="caution">
    <text evidence="2">The sequence shown here is derived from an EMBL/GenBank/DDBJ whole genome shotgun (WGS) entry which is preliminary data.</text>
</comment>
<evidence type="ECO:0000313" key="3">
    <source>
        <dbReference type="Proteomes" id="UP000193144"/>
    </source>
</evidence>
<proteinExistence type="predicted"/>
<name>A0A1Y1ZEV3_9PLEO</name>